<dbReference type="OrthoDB" id="9842218at2"/>
<dbReference type="AlphaFoldDB" id="A0A917JSZ9"/>
<proteinExistence type="predicted"/>
<organism evidence="1 2">
    <name type="scientific">Legionella impletisoli</name>
    <dbReference type="NCBI Taxonomy" id="343510"/>
    <lineage>
        <taxon>Bacteria</taxon>
        <taxon>Pseudomonadati</taxon>
        <taxon>Pseudomonadota</taxon>
        <taxon>Gammaproteobacteria</taxon>
        <taxon>Legionellales</taxon>
        <taxon>Legionellaceae</taxon>
        <taxon>Legionella</taxon>
    </lineage>
</organism>
<reference evidence="1" key="2">
    <citation type="submission" date="2020-09" db="EMBL/GenBank/DDBJ databases">
        <authorList>
            <person name="Sun Q."/>
            <person name="Ohkuma M."/>
        </authorList>
    </citation>
    <scope>NUCLEOTIDE SEQUENCE</scope>
    <source>
        <strain evidence="1">JCM 13919</strain>
    </source>
</reference>
<comment type="caution">
    <text evidence="1">The sequence shown here is derived from an EMBL/GenBank/DDBJ whole genome shotgun (WGS) entry which is preliminary data.</text>
</comment>
<accession>A0A917JSZ9</accession>
<name>A0A917JSZ9_9GAMM</name>
<dbReference type="RefSeq" id="WP_131776199.1">
    <property type="nucleotide sequence ID" value="NZ_BMOB01000003.1"/>
</dbReference>
<dbReference type="Proteomes" id="UP000630149">
    <property type="component" value="Unassembled WGS sequence"/>
</dbReference>
<sequence length="85" mass="9864">MNRTKEGSDTEICVKLGYKKHKQKLLIQALLTHCEINFEIMAQLVGVSLQKLLDVYRGKDYFKADKATRLVQLFLIRFADDISFL</sequence>
<protein>
    <submittedName>
        <fullName evidence="1">Uncharacterized protein</fullName>
    </submittedName>
</protein>
<evidence type="ECO:0000313" key="1">
    <source>
        <dbReference type="EMBL" id="GGI82362.1"/>
    </source>
</evidence>
<keyword evidence="2" id="KW-1185">Reference proteome</keyword>
<gene>
    <name evidence="1" type="ORF">GCM10007966_08660</name>
</gene>
<evidence type="ECO:0000313" key="2">
    <source>
        <dbReference type="Proteomes" id="UP000630149"/>
    </source>
</evidence>
<dbReference type="EMBL" id="BMOB01000003">
    <property type="protein sequence ID" value="GGI82362.1"/>
    <property type="molecule type" value="Genomic_DNA"/>
</dbReference>
<reference evidence="1" key="1">
    <citation type="journal article" date="2014" name="Int. J. Syst. Evol. Microbiol.">
        <title>Complete genome sequence of Corynebacterium casei LMG S-19264T (=DSM 44701T), isolated from a smear-ripened cheese.</title>
        <authorList>
            <consortium name="US DOE Joint Genome Institute (JGI-PGF)"/>
            <person name="Walter F."/>
            <person name="Albersmeier A."/>
            <person name="Kalinowski J."/>
            <person name="Ruckert C."/>
        </authorList>
    </citation>
    <scope>NUCLEOTIDE SEQUENCE</scope>
    <source>
        <strain evidence="1">JCM 13919</strain>
    </source>
</reference>